<dbReference type="InterPro" id="IPR009241">
    <property type="entry name" value="HigB-like"/>
</dbReference>
<evidence type="ECO:0000313" key="1">
    <source>
        <dbReference type="EMBL" id="NAS17263.1"/>
    </source>
</evidence>
<protein>
    <recommendedName>
        <fullName evidence="3">Type II toxin-antitoxin system RelE/ParE family toxin</fullName>
    </recommendedName>
</protein>
<dbReference type="Pfam" id="PF05973">
    <property type="entry name" value="Gp49"/>
    <property type="match status" value="1"/>
</dbReference>
<comment type="caution">
    <text evidence="1">The sequence shown here is derived from an EMBL/GenBank/DDBJ whole genome shotgun (WGS) entry which is preliminary data.</text>
</comment>
<accession>A0A6L9EKV6</accession>
<dbReference type="AlphaFoldDB" id="A0A6L9EKV6"/>
<dbReference type="EMBL" id="WOFV02000010">
    <property type="protein sequence ID" value="NAS17263.1"/>
    <property type="molecule type" value="Genomic_DNA"/>
</dbReference>
<sequence>MDAIINDFSFEGQFEDTCEFLDSLHDCTLPMLTELEKMDMNILRSYNSYASKVTKDLTLNDLLITRGNPEITKLKGQLQKLFFEDPFWEENQMAIEDIYHCEHTDLESGYCLCEALERDIPVISFENEKFKNSIIKIKKNNNDMDIKNLYNKEIMLQILRENKNISHFQYIISKYSLNESFGLMNEKNYFSELVQSASLSTDDEEYIINDMEKLINFLNAGDNPGELSDTIDGKLKEFRTSLTNNRQIRFFYFEKNRKIIFLNGFLKKTQKTPSSEIEKAKRIMKMYYE</sequence>
<gene>
    <name evidence="1" type="ORF">GND98_005125</name>
</gene>
<evidence type="ECO:0000313" key="2">
    <source>
        <dbReference type="Proteomes" id="UP000474042"/>
    </source>
</evidence>
<reference evidence="1 2" key="1">
    <citation type="submission" date="2020-01" db="EMBL/GenBank/DDBJ databases">
        <title>Genome sequence of a 1,3-propanediol producer, Clostridium butyricum S3.</title>
        <authorList>
            <person name="Zhou J."/>
        </authorList>
    </citation>
    <scope>NUCLEOTIDE SEQUENCE [LARGE SCALE GENOMIC DNA]</scope>
    <source>
        <strain evidence="1 2">S3</strain>
    </source>
</reference>
<name>A0A6L9EKV6_CLOBU</name>
<dbReference type="Proteomes" id="UP000474042">
    <property type="component" value="Unassembled WGS sequence"/>
</dbReference>
<proteinExistence type="predicted"/>
<organism evidence="1 2">
    <name type="scientific">Clostridium butyricum</name>
    <dbReference type="NCBI Taxonomy" id="1492"/>
    <lineage>
        <taxon>Bacteria</taxon>
        <taxon>Bacillati</taxon>
        <taxon>Bacillota</taxon>
        <taxon>Clostridia</taxon>
        <taxon>Eubacteriales</taxon>
        <taxon>Clostridiaceae</taxon>
        <taxon>Clostridium</taxon>
    </lineage>
</organism>
<evidence type="ECO:0008006" key="3">
    <source>
        <dbReference type="Google" id="ProtNLM"/>
    </source>
</evidence>